<dbReference type="InterPro" id="IPR001460">
    <property type="entry name" value="PCN-bd_Tpept"/>
</dbReference>
<dbReference type="EMBL" id="CAEZSC010000036">
    <property type="protein sequence ID" value="CAB4535172.1"/>
    <property type="molecule type" value="Genomic_DNA"/>
</dbReference>
<dbReference type="Pfam" id="PF00905">
    <property type="entry name" value="Transpeptidase"/>
    <property type="match status" value="1"/>
</dbReference>
<dbReference type="GO" id="GO:0071555">
    <property type="term" value="P:cell wall organization"/>
    <property type="evidence" value="ECO:0007669"/>
    <property type="project" value="UniProtKB-KW"/>
</dbReference>
<evidence type="ECO:0000313" key="23">
    <source>
        <dbReference type="EMBL" id="CAB5012137.1"/>
    </source>
</evidence>
<dbReference type="EMBL" id="CAFBNS010000075">
    <property type="protein sequence ID" value="CAB4960778.1"/>
    <property type="molecule type" value="Genomic_DNA"/>
</dbReference>
<evidence type="ECO:0000313" key="18">
    <source>
        <dbReference type="EMBL" id="CAB4587754.1"/>
    </source>
</evidence>
<dbReference type="InterPro" id="IPR005311">
    <property type="entry name" value="PBP_dimer"/>
</dbReference>
<keyword evidence="4" id="KW-0997">Cell inner membrane</keyword>
<dbReference type="EMBL" id="CAFBPI010000023">
    <property type="protein sequence ID" value="CAB5012137.1"/>
    <property type="molecule type" value="Genomic_DNA"/>
</dbReference>
<sequence length="717" mass="77430">MNQRSRLNLLFIQVLVTSLLLALFGRLFYLQIANTEAYKVAAISIQSRDVVTPAVRGAIVDSQGVPLTVDRPGMVITVDRSVIDRREDQGKSVLIKVATLLGKKYPEVYRATRLCGEILTGDRTGCWNGTRYQPIPVTRDATQTQALKVLENADLYPGIDASPVPIRSYPSLAGENGSHVLGYVGSVTEEDLANSSQSYYRNENIGKAGLEYQYNKYLRGTPGIKTVIVDRKEAITSQARNTLPIPGYNLVTNLNAKLQAATEKALASSVARSKSMGYRADSGAAIVMDIYTGQILSIASWPTYEPSIWEKGLTTAQATALYSENNGVPALSRPVQGMYAPASTFKSLSVVAAVKAGYSLEKSYDCPAQVKIGNRYFKNFEAKSQGRLNMQNAIAVSCDTIWYQIAYDEWVRDGGLFPKSGLHDYFFKSAASFGLGKITGIDLPAEATGRLPDRAWKIRSYEANKNFYCNFKERAQKSDLTPYLIAIARENCLDGDKIRAGDAVNFSIGQGDTLMTPLQMVAAYAAIANGGTLYQPQIAKAIVKPNGTVVKEFSPVINGRIDATPKTIAFLHKALRSVNLTGTGAGVFANYPVAVSGKTGTGQVFGKNPDGSAYDDISWYSSFAPSEKPKYAVVMVVSQGGFGATTSAVGVRDIYSALFGVSGNTVDPAKSVFPNGVPKKLPVINTKLDKLEKIIKPKATPTPTASPVLTKPKAVKP</sequence>
<evidence type="ECO:0000256" key="11">
    <source>
        <dbReference type="ARBA" id="ARBA00023136"/>
    </source>
</evidence>
<dbReference type="GO" id="GO:0009252">
    <property type="term" value="P:peptidoglycan biosynthetic process"/>
    <property type="evidence" value="ECO:0007669"/>
    <property type="project" value="UniProtKB-KW"/>
</dbReference>
<name>A0A6J6FL98_9ZZZZ</name>
<dbReference type="SUPFAM" id="SSF56601">
    <property type="entry name" value="beta-lactamase/transpeptidase-like"/>
    <property type="match status" value="1"/>
</dbReference>
<evidence type="ECO:0000256" key="3">
    <source>
        <dbReference type="ARBA" id="ARBA00022475"/>
    </source>
</evidence>
<gene>
    <name evidence="17" type="ORF">UFOPK1380_00704</name>
    <name evidence="18" type="ORF">UFOPK1778_00484</name>
    <name evidence="19" type="ORF">UFOPK1863_00292</name>
    <name evidence="20" type="ORF">UFOPK2689_00354</name>
    <name evidence="21" type="ORF">UFOPK3555_00793</name>
    <name evidence="22" type="ORF">UFOPK3874_00516</name>
    <name evidence="23" type="ORF">UFOPK4095_00525</name>
</gene>
<feature type="domain" description="Penicillin-binding protein transpeptidase" evidence="15">
    <location>
        <begin position="283"/>
        <end position="648"/>
    </location>
</feature>
<dbReference type="EMBL" id="CAEZUY010000014">
    <property type="protein sequence ID" value="CAB4609404.1"/>
    <property type="molecule type" value="Genomic_DNA"/>
</dbReference>
<dbReference type="InterPro" id="IPR017790">
    <property type="entry name" value="Penicillin-binding_protein_2"/>
</dbReference>
<dbReference type="EMBL" id="CAEZUD010000017">
    <property type="protein sequence ID" value="CAB4587754.1"/>
    <property type="molecule type" value="Genomic_DNA"/>
</dbReference>
<evidence type="ECO:0000256" key="14">
    <source>
        <dbReference type="SAM" id="Phobius"/>
    </source>
</evidence>
<dbReference type="GO" id="GO:0008658">
    <property type="term" value="F:penicillin binding"/>
    <property type="evidence" value="ECO:0007669"/>
    <property type="project" value="InterPro"/>
</dbReference>
<evidence type="ECO:0000256" key="5">
    <source>
        <dbReference type="ARBA" id="ARBA00022670"/>
    </source>
</evidence>
<accession>A0A6J6FL98</accession>
<evidence type="ECO:0000259" key="16">
    <source>
        <dbReference type="Pfam" id="PF03717"/>
    </source>
</evidence>
<proteinExistence type="predicted"/>
<feature type="domain" description="Penicillin-binding protein dimerisation" evidence="16">
    <location>
        <begin position="52"/>
        <end position="237"/>
    </location>
</feature>
<dbReference type="GO" id="GO:0006508">
    <property type="term" value="P:proteolysis"/>
    <property type="evidence" value="ECO:0007669"/>
    <property type="project" value="UniProtKB-KW"/>
</dbReference>
<evidence type="ECO:0000313" key="19">
    <source>
        <dbReference type="EMBL" id="CAB4609404.1"/>
    </source>
</evidence>
<dbReference type="InterPro" id="IPR036138">
    <property type="entry name" value="PBP_dimer_sf"/>
</dbReference>
<evidence type="ECO:0000256" key="7">
    <source>
        <dbReference type="ARBA" id="ARBA00022801"/>
    </source>
</evidence>
<keyword evidence="10 14" id="KW-1133">Transmembrane helix</keyword>
<keyword evidence="8" id="KW-0133">Cell shape</keyword>
<evidence type="ECO:0000256" key="6">
    <source>
        <dbReference type="ARBA" id="ARBA00022692"/>
    </source>
</evidence>
<dbReference type="SUPFAM" id="SSF56519">
    <property type="entry name" value="Penicillin binding protein dimerisation domain"/>
    <property type="match status" value="1"/>
</dbReference>
<feature type="region of interest" description="Disordered" evidence="13">
    <location>
        <begin position="697"/>
        <end position="717"/>
    </location>
</feature>
<dbReference type="Gene3D" id="3.40.710.10">
    <property type="entry name" value="DD-peptidase/beta-lactamase superfamily"/>
    <property type="match status" value="1"/>
</dbReference>
<dbReference type="Pfam" id="PF03717">
    <property type="entry name" value="PBP_dimer"/>
    <property type="match status" value="1"/>
</dbReference>
<dbReference type="InterPro" id="IPR012338">
    <property type="entry name" value="Beta-lactam/transpept-like"/>
</dbReference>
<keyword evidence="5" id="KW-0645">Protease</keyword>
<dbReference type="GO" id="GO:0005886">
    <property type="term" value="C:plasma membrane"/>
    <property type="evidence" value="ECO:0007669"/>
    <property type="project" value="UniProtKB-SubCell"/>
</dbReference>
<dbReference type="Gene3D" id="3.90.1310.10">
    <property type="entry name" value="Penicillin-binding protein 2a (Domain 2)"/>
    <property type="match status" value="1"/>
</dbReference>
<dbReference type="EMBL" id="CAFBME010000081">
    <property type="protein sequence ID" value="CAB4898787.1"/>
    <property type="molecule type" value="Genomic_DNA"/>
</dbReference>
<dbReference type="NCBIfam" id="TIGR03423">
    <property type="entry name" value="pbp2_mrdA"/>
    <property type="match status" value="1"/>
</dbReference>
<keyword evidence="9" id="KW-0573">Peptidoglycan synthesis</keyword>
<evidence type="ECO:0000256" key="1">
    <source>
        <dbReference type="ARBA" id="ARBA00004167"/>
    </source>
</evidence>
<dbReference type="GO" id="GO:0071972">
    <property type="term" value="F:peptidoglycan L,D-transpeptidase activity"/>
    <property type="evidence" value="ECO:0007669"/>
    <property type="project" value="TreeGrafter"/>
</dbReference>
<evidence type="ECO:0000259" key="15">
    <source>
        <dbReference type="Pfam" id="PF00905"/>
    </source>
</evidence>
<feature type="transmembrane region" description="Helical" evidence="14">
    <location>
        <begin position="7"/>
        <end position="29"/>
    </location>
</feature>
<dbReference type="AlphaFoldDB" id="A0A6J6FL98"/>
<comment type="subcellular location">
    <subcellularLocation>
        <location evidence="2">Cell membrane</location>
    </subcellularLocation>
    <subcellularLocation>
        <location evidence="1">Membrane</location>
        <topology evidence="1">Single-pass membrane protein</topology>
    </subcellularLocation>
</comment>
<keyword evidence="11 14" id="KW-0472">Membrane</keyword>
<keyword evidence="3" id="KW-1003">Cell membrane</keyword>
<dbReference type="PANTHER" id="PTHR30627">
    <property type="entry name" value="PEPTIDOGLYCAN D,D-TRANSPEPTIDASE"/>
    <property type="match status" value="1"/>
</dbReference>
<evidence type="ECO:0000256" key="2">
    <source>
        <dbReference type="ARBA" id="ARBA00004236"/>
    </source>
</evidence>
<reference evidence="18" key="1">
    <citation type="submission" date="2020-05" db="EMBL/GenBank/DDBJ databases">
        <authorList>
            <person name="Chiriac C."/>
            <person name="Salcher M."/>
            <person name="Ghai R."/>
            <person name="Kavagutti S V."/>
        </authorList>
    </citation>
    <scope>NUCLEOTIDE SEQUENCE</scope>
</reference>
<evidence type="ECO:0000313" key="22">
    <source>
        <dbReference type="EMBL" id="CAB4960778.1"/>
    </source>
</evidence>
<evidence type="ECO:0000256" key="12">
    <source>
        <dbReference type="ARBA" id="ARBA00023316"/>
    </source>
</evidence>
<evidence type="ECO:0000256" key="10">
    <source>
        <dbReference type="ARBA" id="ARBA00022989"/>
    </source>
</evidence>
<keyword evidence="6 14" id="KW-0812">Transmembrane</keyword>
<dbReference type="InterPro" id="IPR050515">
    <property type="entry name" value="Beta-lactam/transpept"/>
</dbReference>
<dbReference type="GO" id="GO:0009002">
    <property type="term" value="F:serine-type D-Ala-D-Ala carboxypeptidase activity"/>
    <property type="evidence" value="ECO:0007669"/>
    <property type="project" value="InterPro"/>
</dbReference>
<dbReference type="PANTHER" id="PTHR30627:SF2">
    <property type="entry name" value="PEPTIDOGLYCAN D,D-TRANSPEPTIDASE MRDA"/>
    <property type="match status" value="1"/>
</dbReference>
<keyword evidence="7" id="KW-0378">Hydrolase</keyword>
<organism evidence="18">
    <name type="scientific">freshwater metagenome</name>
    <dbReference type="NCBI Taxonomy" id="449393"/>
    <lineage>
        <taxon>unclassified sequences</taxon>
        <taxon>metagenomes</taxon>
        <taxon>ecological metagenomes</taxon>
    </lineage>
</organism>
<evidence type="ECO:0000313" key="20">
    <source>
        <dbReference type="EMBL" id="CAB4718267.1"/>
    </source>
</evidence>
<evidence type="ECO:0000256" key="13">
    <source>
        <dbReference type="SAM" id="MobiDB-lite"/>
    </source>
</evidence>
<dbReference type="GO" id="GO:0008360">
    <property type="term" value="P:regulation of cell shape"/>
    <property type="evidence" value="ECO:0007669"/>
    <property type="project" value="UniProtKB-KW"/>
</dbReference>
<evidence type="ECO:0000313" key="17">
    <source>
        <dbReference type="EMBL" id="CAB4535172.1"/>
    </source>
</evidence>
<evidence type="ECO:0000256" key="4">
    <source>
        <dbReference type="ARBA" id="ARBA00022519"/>
    </source>
</evidence>
<evidence type="ECO:0000256" key="9">
    <source>
        <dbReference type="ARBA" id="ARBA00022984"/>
    </source>
</evidence>
<dbReference type="EMBL" id="CAEZYL010000011">
    <property type="protein sequence ID" value="CAB4718267.1"/>
    <property type="molecule type" value="Genomic_DNA"/>
</dbReference>
<evidence type="ECO:0000256" key="8">
    <source>
        <dbReference type="ARBA" id="ARBA00022960"/>
    </source>
</evidence>
<keyword evidence="12" id="KW-0961">Cell wall biogenesis/degradation</keyword>
<evidence type="ECO:0000313" key="21">
    <source>
        <dbReference type="EMBL" id="CAB4898787.1"/>
    </source>
</evidence>
<protein>
    <submittedName>
        <fullName evidence="18">Unannotated protein</fullName>
    </submittedName>
</protein>